<reference evidence="6 7" key="1">
    <citation type="submission" date="2018-07" db="EMBL/GenBank/DDBJ databases">
        <title>Dyella monticola sp. nov. and Dyella psychrodurans sp. nov. isolated from monsoon evergreen broad-leaved forest soil of Dinghu Mountain, China.</title>
        <authorList>
            <person name="Gao Z."/>
            <person name="Qiu L."/>
        </authorList>
    </citation>
    <scope>NUCLEOTIDE SEQUENCE [LARGE SCALE GENOMIC DNA]</scope>
    <source>
        <strain evidence="6 7">4G-K06</strain>
    </source>
</reference>
<keyword evidence="1" id="KW-0843">Virulence</keyword>
<feature type="coiled-coil region" evidence="2">
    <location>
        <begin position="2423"/>
        <end position="2471"/>
    </location>
</feature>
<feature type="domain" description="Tc toxin complex TcA C-terminal TcB-binding" evidence="3">
    <location>
        <begin position="2456"/>
        <end position="2746"/>
    </location>
</feature>
<evidence type="ECO:0000259" key="5">
    <source>
        <dbReference type="Pfam" id="PF20220"/>
    </source>
</evidence>
<evidence type="ECO:0000259" key="4">
    <source>
        <dbReference type="Pfam" id="PF18413"/>
    </source>
</evidence>
<dbReference type="RefSeq" id="WP_115494341.1">
    <property type="nucleotide sequence ID" value="NZ_QRBE01000002.1"/>
</dbReference>
<evidence type="ECO:0000256" key="1">
    <source>
        <dbReference type="ARBA" id="ARBA00023026"/>
    </source>
</evidence>
<dbReference type="InterPro" id="IPR046839">
    <property type="entry name" value="ABC_toxin_N"/>
</dbReference>
<sequence length="2917" mass="322160">MKIADPQLDRFFRENPDFDVTTFDFIANQTALHGKNISADSATAMAALQSYQRLLELSDSQHVVYTLRQNGFHSAHQIAAMPAEQFVSRTSHWLDGALASQVHARALDIKHKITHLWANLMAARGGSAFAQWRGATVDEDTLGEIQALPSYKDMFGNQNYCQCESCKSIFGPAAYYVDIMRITDRYVSKTNETTIPPGYALSERRHDLFTLPLSCATTNDLLPYLTIVNKTLAKHIAEESKQDDVARYLATTTYPFVAPHNQPLRRVRLTLGSLDLSLAVLYASTSGLKSEDPSALAREYLQLSSEQASFVATPITGTPGLQLAWGLRTAGLDTLNQLEVFSRQSGLTRAHITELTRQELSAAEFDAGLAHNFWFNLSLPDSQAVCIVLGTTAPDTIAHLDSQTLDAINRYVRLSRWSGISFANLGYALSSLRIGALDAHALHKLATAQGVVQALGWSWARASVLWNVMSTSGRYDADVMMSVFDWVWNNPVVRGDGAIYHPEDNANPLYTDEEIVDWHVAESKTSDNRFNISRLRAGLQLDASNLIELATLAFPDEDIVPLNVPNLSTLYRIASLAQACQLDIADFGMVAGWLQLDLTEPLPADAVSLLLLFATWLQQVALDPQELAFFVDQEALPESAGLTAPVYADMQVIWSQAANVLFAPAQLLGDTVDAERALLIYAALLLLTPTLLIEVGEAYKRYVPNAPAPPLSLVPRRVDAQSLEPLRKSPLSLTAAQVQQIVTALNTAHDAQVEILNSGLAGLLDSSATSIAALGGLITAQPGAPTWIGRLLRPSAASCEEWKQISDTLGALLRLDMACRALGIADAVVVAITSNPGAFGVTLSELFSLDTVRALTRYVDTRLRLRLTDETYLPYLATPDDSTCKEGKKAQALCLLTGWPQNDLCGVVTALDADATLYSDTEGLSRLATIFDLLARGGFNSAAYKIFLASRQWNLSGVDGENHWQKWKDLADTCEGAAAAFLGKTWPDKQADLQPTLLEAQRDALLPTLLWYFQVSHKEITTPDRLSSYLLLDVQMGGGNQTSQVVEATGAVQMYLNRARANLEPGIEHLPIPHIWWEWLTTYRTWEANRKVFLYPENYLIPTLRSSSTTLFQALESDLMQVNITPERVTAAYRTYMQGLDQLASLQFVDAFRCTVIDSQRGDIDTLFQFARTSTAPYEYYWTKQERGAAWAQWSRIDVTIKSPYVTPVYAFGRLFVFWVETSVVSSTAIETDKGDTRSKNSVVHKAAIRYSFMDASGKWVGDQTLAPEQVVYVAPNEVKLSPQSGYGIFDMNNLFWHKCNVQVFSSKAPIGPNSDVRIDEKIAVLYGPFLENSSNGTKITVNAPDVGSQRNPAVVQFELDTYRRCRIVNQAIASNIRGVVSLREPLVLNRELQRDYLFMRTEFLNFADNYATGVPPTLRPLYDYAMNRLYAQPTLNVFRNNYYGDWNNTIETAALRSQIKASTLLFRGVDANAAQKIIDDLQAAGYVSAAGDGNYTVAPGFNDNADFGAILFGAQSRDEDIIRQWIKRCLLVANIEQHAVQVTTFQMTALGEFAADQALKDLRAEGIVADDGYVTPAFSSRTNLASILIDAPDHASIEFALRSILFIAMGSPLLLGALANRTCTTYVVKNQPALFVGNVGTESYLIAPDTERGPCMDIQARVVGLTTSQSITKASFISSDISTAESATVFDQLFNKDFINADGYLLRPFRGEEDLSFLFDKEPAQSRQIKTAQVRVVLIDLPTMTRVSYYAENDDIIITDTSFIRMGLSAAQSKHVFDTLRLRKVIGPQGYISPNYDPLGDLGDLFPDEPPEKAALLTADVAVVLQGYVNNTWRRGIQDLSYRFTRLTTGAVPRLTTALQVGGVDALLDLRQQQAPVVPQVPFSSYGPGERVVPPGQGDAAQVDFEGVYGIYFWELFFFTPRLIADALFQAGDFPSALRWLQYIFNPTQRLSELSPRDFGTPDIDEAQAKQAFDALKVNGVIRHDNQVARSYTSKTNLSYLFPSVTEKPLRTRMIEEVRNVLFNHQTADLGGQFWRFQPFRNHTQQSLVATLTNPVQIALYNSDPYDPYAIAQLRIGAFEKATYCNYIDVLVAWGDSFFQRKTREYLNAAYLLYVMASDLLGPRPEPVGPCTDQLPVTFEKILERYNDDPSGIPQFLIEMENLLAVRGSQLPTPQLAGGAFNDVDALFCVPHNDMLLARWDIVEDRLFKVRNSLDLDGNPLLLPLFAAPIDPLALVRAAAAAGSSGGFAQLAMKPPTAQVFRFPTLIGNARGVVGDLQMLGGELEQALTAQSSEAFMILQSTHEQRLDRAQLLSFEKRTKGAQSSLEALQASRAITEQRRKYYADLASNGMIAAEILSITFGLASRIASFSAIGFETGAAIFALAPQVGSPFAMTYGGKQVELGLHRTAGTLNQVSTVFDTAKDLTDSIGQFQRLKAEWEQQKSEAEKELVQIDKQIAAAQAEVASANADYAAHQVSMDNAKAQQAFLQNKFDNPDYYAWRVSRASALYYQAYQLALKAVDAAQSSLQWALASTENYLASDPWDPSRRGLMAGNSLNLALDRMEFAYSQKDILRQEITKEILLSQINPAQLLRLRSEGVADFELSEALFDFDFPSHYCRRIKTLEVSLLPVDENGAFEEAHAIIIQTHNKILRLPTPAGLQYMLDNSGDPGDAVWQDWRANQTVSLSRRAMADGAFIEYFGDGEKLQRFEGTGAVSHWRYQLPKATNQFDFSAIEDVKLTLRYTALDAGATYQRRVEEALSGSRYSAALMLNMVAVYEDRWNEFIDDTASAKSQTLSFDVANSLFPPHTTGLVVDEVIVAMVVGDGISLPASASFMSLSAGDQAVQAIPTLGLAGRVTYAQVGRDAITGRWNLTFNLDAMKANKELARLLDPDGHISADALLNIFLSVQFTASVFK</sequence>
<keyword evidence="2" id="KW-0175">Coiled coil</keyword>
<accession>A0A370X5C2</accession>
<evidence type="ECO:0008006" key="8">
    <source>
        <dbReference type="Google" id="ProtNLM"/>
    </source>
</evidence>
<evidence type="ECO:0000313" key="7">
    <source>
        <dbReference type="Proteomes" id="UP000254258"/>
    </source>
</evidence>
<feature type="domain" description="ABC toxin N-terminal" evidence="5">
    <location>
        <begin position="997"/>
        <end position="1116"/>
    </location>
</feature>
<name>A0A370X5C2_9GAMM</name>
<comment type="caution">
    <text evidence="6">The sequence shown here is derived from an EMBL/GenBank/DDBJ whole genome shotgun (WGS) entry which is preliminary data.</text>
</comment>
<keyword evidence="7" id="KW-1185">Reference proteome</keyword>
<dbReference type="Pfam" id="PF20220">
    <property type="entry name" value="ABC_toxin_N"/>
    <property type="match status" value="1"/>
</dbReference>
<gene>
    <name evidence="6" type="ORF">DWU98_04675</name>
</gene>
<dbReference type="Proteomes" id="UP000254258">
    <property type="component" value="Unassembled WGS sequence"/>
</dbReference>
<dbReference type="OrthoDB" id="5927612at2"/>
<dbReference type="Pfam" id="PF18276">
    <property type="entry name" value="TcA_TcB_BD"/>
    <property type="match status" value="1"/>
</dbReference>
<evidence type="ECO:0000259" key="3">
    <source>
        <dbReference type="Pfam" id="PF18276"/>
    </source>
</evidence>
<evidence type="ECO:0000256" key="2">
    <source>
        <dbReference type="SAM" id="Coils"/>
    </source>
</evidence>
<dbReference type="InterPro" id="IPR040840">
    <property type="entry name" value="TcA_TcB_BD"/>
</dbReference>
<dbReference type="InterPro" id="IPR018003">
    <property type="entry name" value="Insecticidal_toxin/plasmid_vir"/>
</dbReference>
<dbReference type="InterPro" id="IPR041079">
    <property type="entry name" value="Neuraminidase-like"/>
</dbReference>
<dbReference type="Pfam" id="PF03538">
    <property type="entry name" value="VRP1"/>
    <property type="match status" value="1"/>
</dbReference>
<dbReference type="EMBL" id="QRBE01000002">
    <property type="protein sequence ID" value="RDS83629.1"/>
    <property type="molecule type" value="Genomic_DNA"/>
</dbReference>
<proteinExistence type="predicted"/>
<dbReference type="Pfam" id="PF18413">
    <property type="entry name" value="Neuraminidase"/>
    <property type="match status" value="1"/>
</dbReference>
<evidence type="ECO:0000313" key="6">
    <source>
        <dbReference type="EMBL" id="RDS83629.1"/>
    </source>
</evidence>
<protein>
    <recommendedName>
        <fullName evidence="8">Toxin</fullName>
    </recommendedName>
</protein>
<feature type="domain" description="Neuraminidase-like" evidence="4">
    <location>
        <begin position="1156"/>
        <end position="1267"/>
    </location>
</feature>
<organism evidence="6 7">
    <name type="scientific">Dyella monticola</name>
    <dbReference type="NCBI Taxonomy" id="1927958"/>
    <lineage>
        <taxon>Bacteria</taxon>
        <taxon>Pseudomonadati</taxon>
        <taxon>Pseudomonadota</taxon>
        <taxon>Gammaproteobacteria</taxon>
        <taxon>Lysobacterales</taxon>
        <taxon>Rhodanobacteraceae</taxon>
        <taxon>Dyella</taxon>
    </lineage>
</organism>